<comment type="caution">
    <text evidence="16">The sequence shown here is derived from an EMBL/GenBank/DDBJ whole genome shotgun (WGS) entry which is preliminary data.</text>
</comment>
<feature type="transmembrane region" description="Helical" evidence="14">
    <location>
        <begin position="2085"/>
        <end position="2107"/>
    </location>
</feature>
<proteinExistence type="inferred from homology"/>
<feature type="transmembrane region" description="Helical" evidence="14">
    <location>
        <begin position="98"/>
        <end position="120"/>
    </location>
</feature>
<feature type="transmembrane region" description="Helical" evidence="14">
    <location>
        <begin position="1130"/>
        <end position="1159"/>
    </location>
</feature>
<keyword evidence="6 14" id="KW-1133">Transmembrane helix</keyword>
<dbReference type="SUPFAM" id="SSF81321">
    <property type="entry name" value="Family A G protein-coupled receptor-like"/>
    <property type="match status" value="9"/>
</dbReference>
<feature type="transmembrane region" description="Helical" evidence="14">
    <location>
        <begin position="1494"/>
        <end position="1514"/>
    </location>
</feature>
<evidence type="ECO:0000256" key="6">
    <source>
        <dbReference type="ARBA" id="ARBA00022989"/>
    </source>
</evidence>
<feature type="transmembrane region" description="Helical" evidence="14">
    <location>
        <begin position="747"/>
        <end position="769"/>
    </location>
</feature>
<feature type="transmembrane region" description="Helical" evidence="14">
    <location>
        <begin position="332"/>
        <end position="351"/>
    </location>
</feature>
<feature type="transmembrane region" description="Helical" evidence="14">
    <location>
        <begin position="1341"/>
        <end position="1359"/>
    </location>
</feature>
<feature type="transmembrane region" description="Helical" evidence="14">
    <location>
        <begin position="1534"/>
        <end position="1564"/>
    </location>
</feature>
<keyword evidence="7 13" id="KW-0297">G-protein coupled receptor</keyword>
<dbReference type="GO" id="GO:0004930">
    <property type="term" value="F:G protein-coupled receptor activity"/>
    <property type="evidence" value="ECO:0007669"/>
    <property type="project" value="UniProtKB-KW"/>
</dbReference>
<evidence type="ECO:0000256" key="11">
    <source>
        <dbReference type="ARBA" id="ARBA00023180"/>
    </source>
</evidence>
<feature type="domain" description="G-protein coupled receptors family 1 profile" evidence="15">
    <location>
        <begin position="852"/>
        <end position="1101"/>
    </location>
</feature>
<dbReference type="PANTHER" id="PTHR26451">
    <property type="entry name" value="G_PROTEIN_RECEP_F1_2 DOMAIN-CONTAINING PROTEIN"/>
    <property type="match status" value="1"/>
</dbReference>
<feature type="transmembrane region" description="Helical" evidence="14">
    <location>
        <begin position="951"/>
        <end position="973"/>
    </location>
</feature>
<feature type="transmembrane region" description="Helical" evidence="14">
    <location>
        <begin position="1751"/>
        <end position="1773"/>
    </location>
</feature>
<feature type="transmembrane region" description="Helical" evidence="14">
    <location>
        <begin position="838"/>
        <end position="865"/>
    </location>
</feature>
<dbReference type="Gene3D" id="1.20.1070.10">
    <property type="entry name" value="Rhodopsin 7-helix transmembrane proteins"/>
    <property type="match status" value="8"/>
</dbReference>
<evidence type="ECO:0000256" key="1">
    <source>
        <dbReference type="ARBA" id="ARBA00004651"/>
    </source>
</evidence>
<accession>A0AA47NY72</accession>
<feature type="domain" description="G-protein coupled receptors family 1 profile" evidence="15">
    <location>
        <begin position="1553"/>
        <end position="1802"/>
    </location>
</feature>
<feature type="transmembrane region" description="Helical" evidence="14">
    <location>
        <begin position="1365"/>
        <end position="1388"/>
    </location>
</feature>
<dbReference type="PROSITE" id="PS50262">
    <property type="entry name" value="G_PROTEIN_RECEP_F1_2"/>
    <property type="match status" value="8"/>
</dbReference>
<evidence type="ECO:0000256" key="14">
    <source>
        <dbReference type="SAM" id="Phobius"/>
    </source>
</evidence>
<dbReference type="Proteomes" id="UP001174136">
    <property type="component" value="Unassembled WGS sequence"/>
</dbReference>
<dbReference type="GO" id="GO:0004984">
    <property type="term" value="F:olfactory receptor activity"/>
    <property type="evidence" value="ECO:0007669"/>
    <property type="project" value="InterPro"/>
</dbReference>
<dbReference type="PRINTS" id="PR00245">
    <property type="entry name" value="OLFACTORYR"/>
</dbReference>
<feature type="transmembrane region" description="Helical" evidence="14">
    <location>
        <begin position="203"/>
        <end position="225"/>
    </location>
</feature>
<dbReference type="FunFam" id="1.20.1070.10:FF:000024">
    <property type="entry name" value="Olfactory receptor"/>
    <property type="match status" value="8"/>
</dbReference>
<feature type="transmembrane region" description="Helical" evidence="14">
    <location>
        <begin position="2542"/>
        <end position="2562"/>
    </location>
</feature>
<dbReference type="InterPro" id="IPR052921">
    <property type="entry name" value="GPCR1_Superfamily_Member"/>
</dbReference>
<feature type="transmembrane region" description="Helical" evidence="14">
    <location>
        <begin position="58"/>
        <end position="78"/>
    </location>
</feature>
<keyword evidence="3" id="KW-0716">Sensory transduction</keyword>
<comment type="subcellular location">
    <subcellularLocation>
        <location evidence="1">Cell membrane</location>
        <topology evidence="1">Multi-pass membrane protein</topology>
    </subcellularLocation>
</comment>
<dbReference type="EMBL" id="JAOPHQ010003424">
    <property type="protein sequence ID" value="KAK0143256.1"/>
    <property type="molecule type" value="Genomic_DNA"/>
</dbReference>
<feature type="transmembrane region" description="Helical" evidence="14">
    <location>
        <begin position="567"/>
        <end position="586"/>
    </location>
</feature>
<feature type="transmembrane region" description="Helical" evidence="14">
    <location>
        <begin position="2495"/>
        <end position="2521"/>
    </location>
</feature>
<evidence type="ECO:0000256" key="2">
    <source>
        <dbReference type="ARBA" id="ARBA00022475"/>
    </source>
</evidence>
<feature type="transmembrane region" description="Helical" evidence="14">
    <location>
        <begin position="704"/>
        <end position="726"/>
    </location>
</feature>
<dbReference type="PRINTS" id="PR00237">
    <property type="entry name" value="GPCRRHODOPSN"/>
</dbReference>
<reference evidence="16" key="1">
    <citation type="journal article" date="2023" name="Front. Mar. Sci.">
        <title>A new Merluccius polli reference genome to investigate the effects of global change in West African waters.</title>
        <authorList>
            <person name="Mateo J.L."/>
            <person name="Blanco-Fernandez C."/>
            <person name="Garcia-Vazquez E."/>
            <person name="Machado-Schiaffino G."/>
        </authorList>
    </citation>
    <scope>NUCLEOTIDE SEQUENCE</scope>
    <source>
        <strain evidence="16">C29</strain>
        <tissue evidence="16">Fin</tissue>
    </source>
</reference>
<feature type="transmembrane region" description="Helical" evidence="14">
    <location>
        <begin position="1463"/>
        <end position="1482"/>
    </location>
</feature>
<feature type="domain" description="G-protein coupled receptors family 1 profile" evidence="15">
    <location>
        <begin position="1148"/>
        <end position="1386"/>
    </location>
</feature>
<feature type="domain" description="G-protein coupled receptors family 1 profile" evidence="15">
    <location>
        <begin position="1930"/>
        <end position="2179"/>
    </location>
</feature>
<feature type="domain" description="G-protein coupled receptors family 1 profile" evidence="15">
    <location>
        <begin position="2340"/>
        <end position="2589"/>
    </location>
</feature>
<evidence type="ECO:0000256" key="7">
    <source>
        <dbReference type="ARBA" id="ARBA00023040"/>
    </source>
</evidence>
<feature type="transmembrane region" description="Helical" evidence="14">
    <location>
        <begin position="1652"/>
        <end position="1674"/>
    </location>
</feature>
<feature type="transmembrane region" description="Helical" evidence="14">
    <location>
        <begin position="1423"/>
        <end position="1443"/>
    </location>
</feature>
<feature type="transmembrane region" description="Helical" evidence="14">
    <location>
        <begin position="2397"/>
        <end position="2419"/>
    </location>
</feature>
<feature type="transmembrane region" description="Helical" evidence="14">
    <location>
        <begin position="2439"/>
        <end position="2461"/>
    </location>
</feature>
<feature type="transmembrane region" description="Helical" evidence="14">
    <location>
        <begin position="909"/>
        <end position="931"/>
    </location>
</feature>
<dbReference type="InterPro" id="IPR017452">
    <property type="entry name" value="GPCR_Rhodpsn_7TM"/>
</dbReference>
<feature type="transmembrane region" description="Helical" evidence="14">
    <location>
        <begin position="648"/>
        <end position="670"/>
    </location>
</feature>
<feature type="transmembrane region" description="Helical" evidence="14">
    <location>
        <begin position="781"/>
        <end position="800"/>
    </location>
</feature>
<gene>
    <name evidence="16" type="primary">OR52E4</name>
    <name evidence="16" type="ORF">N1851_018632</name>
</gene>
<feature type="transmembrane region" description="Helical" evidence="14">
    <location>
        <begin position="1303"/>
        <end position="1321"/>
    </location>
</feature>
<feature type="domain" description="G-protein coupled receptors family 1 profile" evidence="15">
    <location>
        <begin position="41"/>
        <end position="290"/>
    </location>
</feature>
<feature type="transmembrane region" description="Helical" evidence="14">
    <location>
        <begin position="1785"/>
        <end position="1805"/>
    </location>
</feature>
<keyword evidence="11" id="KW-0325">Glycoprotein</keyword>
<feature type="transmembrane region" description="Helical" evidence="14">
    <location>
        <begin position="1053"/>
        <end position="1072"/>
    </location>
</feature>
<feature type="transmembrane region" description="Helical" evidence="14">
    <location>
        <begin position="2163"/>
        <end position="2182"/>
    </location>
</feature>
<feature type="transmembrane region" description="Helical" evidence="14">
    <location>
        <begin position="27"/>
        <end position="51"/>
    </location>
</feature>
<feature type="transmembrane region" description="Helical" evidence="14">
    <location>
        <begin position="540"/>
        <end position="560"/>
    </location>
</feature>
<keyword evidence="4 13" id="KW-0812">Transmembrane</keyword>
<comment type="similarity">
    <text evidence="13">Belongs to the G-protein coupled receptor 1 family.</text>
</comment>
<feature type="transmembrane region" description="Helical" evidence="14">
    <location>
        <begin position="1166"/>
        <end position="1185"/>
    </location>
</feature>
<feature type="transmembrane region" description="Helical" evidence="14">
    <location>
        <begin position="1708"/>
        <end position="1730"/>
    </location>
</feature>
<feature type="transmembrane region" description="Helical" evidence="14">
    <location>
        <begin position="1987"/>
        <end position="2009"/>
    </location>
</feature>
<feature type="transmembrane region" description="Helical" evidence="14">
    <location>
        <begin position="2358"/>
        <end position="2377"/>
    </location>
</feature>
<feature type="transmembrane region" description="Helical" evidence="14">
    <location>
        <begin position="237"/>
        <end position="259"/>
    </location>
</feature>
<feature type="transmembrane region" description="Helical" evidence="14">
    <location>
        <begin position="1948"/>
        <end position="1967"/>
    </location>
</feature>
<feature type="transmembrane region" description="Helical" evidence="14">
    <location>
        <begin position="414"/>
        <end position="435"/>
    </location>
</feature>
<evidence type="ECO:0000256" key="8">
    <source>
        <dbReference type="ARBA" id="ARBA00023136"/>
    </source>
</evidence>
<evidence type="ECO:0000259" key="15">
    <source>
        <dbReference type="PROSITE" id="PS50262"/>
    </source>
</evidence>
<feature type="transmembrane region" description="Helical" evidence="14">
    <location>
        <begin position="1571"/>
        <end position="1590"/>
    </location>
</feature>
<feature type="transmembrane region" description="Helical" evidence="14">
    <location>
        <begin position="606"/>
        <end position="628"/>
    </location>
</feature>
<feature type="transmembrane region" description="Helical" evidence="14">
    <location>
        <begin position="500"/>
        <end position="520"/>
    </location>
</feature>
<dbReference type="GO" id="GO:0005886">
    <property type="term" value="C:plasma membrane"/>
    <property type="evidence" value="ECO:0007669"/>
    <property type="project" value="UniProtKB-SubCell"/>
</dbReference>
<keyword evidence="5" id="KW-0552">Olfaction</keyword>
<sequence>MENESMIEINELSLDPFYIPPRGKYPIFFLGVIIYLFAIFCNMTLLALIIFERKLHTPMYFILFSLPLNDLVGISAMLPKVLSDIVTGTRKVYYHLCLLQAFLLHMYGGGVLFILAAMAFDRYMAICMPLRYRSVMTARTVASIVCLVWGLDFLLILSLFILQTRLPKCRATVMNVFCDNPSMLKLSCSNTTLNNITGLFTTAVMQILSVSVQLFSYIRILIACLGSRRSEAKTKAINTCVSQLIIFCIFEIVGTFTILSHRFQNVSPDLQKIMGMLIFLVPPILNPISLDLLPGHDYPVFVLGTLIYITILFCNTLVFATIIFTKSLHKPMFILLLNLPIMDIIGATAFLPQLVHSIVSKNRSISYPGCFFQAVLTHFYGTGNLMFLTAMAYDRYVAICLPLRYNSIMTSHMLMRLIIAIWLADVLFFMVLFSLTARFRICRTNIVDIFCNNPSLTKLICDDTKVNNYFGLFFIFILQGVPLILVTCIMTKQSDARGKALQTCGTHLVVFLSLELNTAITLISHRFEKVSPYLRRALGTLMYITILFCNTLVFATIIFTKSLHKPMFILLLNLPIMDIIGATAFLPQLLHSIVSKNHSISYPGCFFQAILIHVYGTGNLMFLTAMAYDRYVAICLPLRYNSIITSHILMRLIIAIWLADVLFFMVVFSLNARFRICRTNIVDIFCNNPSLTKLICDDTKVNNYFGLFFLCILQGVPLVIVIYTYIQILVTCIMTKQSDARGKALQTCGTHLVVFLSLELSTAIALISHRFEKVSPYLRRALGVSIVVFPPVLNPLIYGLKTKELHKNIIKMLKQVSNWAMQLTLESLDLLPGHDYPVFVLGTLMYITILFCNTLVFATIIFTKFLHKPMFILLLNLPIMDIIGATAFLPQLLYSIVSKNRSISYPGCFFQAVLIHFYGTGNFLFLTAMAYDRYVAICLPLRYNSIMTPHILMRLIIGIWLADVLFFMVLFSLTARFRICRTKIVDIFCNNPSLTKLLCDDTKVNNYFGLAFLGIIQGGPLMIVIYTYIQILVTCIKTKQSDARGKALQTCGTHLVVFLFLEFNSAITLVAHRFERVSPYLRRALGISCIVFPPVLNPLIYGLNTKELQKNVIKMIKRLTLESLHLTPGYIYPAFVFGTLTYLLILFCNITVFTTIVFTKSLHKPMFILLLNLPILDVMGATAFLPQLLHSILSKDRSISYPGCFLQALVIHIYGTGNFLFLTAMAYDRYIAICMPLRYHSLMTSNILIRIIVFVWFLDLFMMAVLLGISTRLKLCMNNIIDVFCNNPALVKLMCKDTSVNNYFGFFIITLIEGGPLVTCIKTNGSDARGKALQTCGTHLVVFLFLQFNTVIAVMAHRFESVSPYLRKCLGLSILVFPPVLNPLIYGFNTKELQKNIIKIMKRGRSIFGKTSLLYSDTKVNNYFGLLFICVIHDSYTCIQVLVTCIKTKQSDARGKPSKHVQHIWWVFLTLKVNAAITLVAHDQTRERPWVYHVLYFLQYTIHLFMEHIIMKINDTRGHWTMELTLESLNLPPGYIYPAFVFGTLTYLLILFCNISVFTTIVFTKSLHKPMFILLLNLPILDVMGATAFLPQLLHSILSKNRSISYPGCFLQALVIHIYGTGNFLFLTAMAYDRYIAICMPLRYHSLMTSNILIRIIIVVWFLNLFMMAVLLGISTRLKLCMNNIVDVFCNNPSLVKLMCKGTSVNNYFGLFAITLIEGVPLVIVIYTYIQILVTCIKTNRTDARGKALQTCGTHLVVFLFLQFNAVFSLLAHRFESVSPYLRRAMGLSILVFPPVLNPLIYGFNTKELQKNIFKIMKRGRVNAAITLVSHRLESVPIPEKGPGFIMYCISPSTFVAISFMFLLMLYVCLLMLYVLHVLKMQFLHNQEHIIMKINDTRGHWTMISLNLPPGYIYPAFVFGTLTYLLILFCNILVFTTIVFTKSLHKPMFILLLNLPILDVMGATAFLPQLLHSILSKDRSISYPGCFLQALVIHIYGTGNFLFLTAMAYDRYIAICMPLRYHSLMTSNILIRIIVVVWFLDLFMMAVLLGISTRFKLCMNNIVDVFCNNPALVKLMCKDTSVNNYFGLFVVTLIEGGPLVIVIYTYIQILVTCIKTNGSDARGKALQTCGTHLVVFLFLQFNTVIAVMAHRFESVSPYLKKCLGLSIVVFPPVLNPLIYGLNTKELQKNIIKIIKRGRSVFGKTSLLYNETKVKNYFGLLFIGVIHDSYIHMYPVRCEKALQTCATHLVGFLIVRGQCCHHFGRTDLRLSPYLRRALGLSCIVFPPVLNPLIYGLSTKEVQKSVIKMCKKLTLESLNLPPGYIYPAFVFGTLTYLLILFCNISVFTTIVFTKSLHKPMFILLLNLPILDVMGATAFLPQLLHSILSKDRSISYPGCFLQALVLHIYGTGNFLFLTAMAYDRYIAICMPLRYHSLMTSNILIRIIIVVWFLDLFMMAVLLGISTRFKLCMNNIVDVFCNNPALVKLMCKDTSVNNYFGLFVITLIEGGPLVIVIYTYIQILVTCIMTKQSDARGKALQTCGTHLVVFLFLQFNSVIAVMAHRFESVSPYLRKCLGLSIVVFPPVLNPLIYGFNTKELQKNMMKIIKRTSVNNDHLHKEFA</sequence>
<evidence type="ECO:0000313" key="17">
    <source>
        <dbReference type="Proteomes" id="UP001174136"/>
    </source>
</evidence>
<evidence type="ECO:0000313" key="16">
    <source>
        <dbReference type="EMBL" id="KAK0143256.1"/>
    </source>
</evidence>
<feature type="transmembrane region" description="Helical" evidence="14">
    <location>
        <begin position="1205"/>
        <end position="1227"/>
    </location>
</feature>
<organism evidence="16 17">
    <name type="scientific">Merluccius polli</name>
    <name type="common">Benguela hake</name>
    <name type="synonym">Merluccius cadenati</name>
    <dbReference type="NCBI Taxonomy" id="89951"/>
    <lineage>
        <taxon>Eukaryota</taxon>
        <taxon>Metazoa</taxon>
        <taxon>Chordata</taxon>
        <taxon>Craniata</taxon>
        <taxon>Vertebrata</taxon>
        <taxon>Euteleostomi</taxon>
        <taxon>Actinopterygii</taxon>
        <taxon>Neopterygii</taxon>
        <taxon>Teleostei</taxon>
        <taxon>Neoteleostei</taxon>
        <taxon>Acanthomorphata</taxon>
        <taxon>Zeiogadaria</taxon>
        <taxon>Gadariae</taxon>
        <taxon>Gadiformes</taxon>
        <taxon>Gadoidei</taxon>
        <taxon>Merlucciidae</taxon>
        <taxon>Merluccius</taxon>
    </lineage>
</organism>
<feature type="transmembrane region" description="Helical" evidence="14">
    <location>
        <begin position="1007"/>
        <end position="1033"/>
    </location>
</feature>
<feature type="transmembrane region" description="Helical" evidence="14">
    <location>
        <begin position="371"/>
        <end position="393"/>
    </location>
</feature>
<dbReference type="PROSITE" id="PS00237">
    <property type="entry name" value="G_PROTEIN_RECEP_F1_1"/>
    <property type="match status" value="5"/>
</dbReference>
<feature type="transmembrane region" description="Helical" evidence="14">
    <location>
        <begin position="2128"/>
        <end position="2151"/>
    </location>
</feature>
<feature type="transmembrane region" description="Helical" evidence="14">
    <location>
        <begin position="300"/>
        <end position="325"/>
    </location>
</feature>
<keyword evidence="10 13" id="KW-0675">Receptor</keyword>
<dbReference type="Pfam" id="PF13853">
    <property type="entry name" value="7tm_4"/>
    <property type="match status" value="9"/>
</dbReference>
<evidence type="ECO:0000256" key="5">
    <source>
        <dbReference type="ARBA" id="ARBA00022725"/>
    </source>
</evidence>
<keyword evidence="12 13" id="KW-0807">Transducer</keyword>
<feature type="transmembrane region" description="Helical" evidence="14">
    <location>
        <begin position="1855"/>
        <end position="1876"/>
    </location>
</feature>
<feature type="transmembrane region" description="Helical" evidence="14">
    <location>
        <begin position="871"/>
        <end position="897"/>
    </location>
</feature>
<keyword evidence="2" id="KW-1003">Cell membrane</keyword>
<feature type="domain" description="G-protein coupled receptors family 1 profile" evidence="15">
    <location>
        <begin position="549"/>
        <end position="798"/>
    </location>
</feature>
<feature type="transmembrane region" description="Helical" evidence="14">
    <location>
        <begin position="1912"/>
        <end position="1936"/>
    </location>
</feature>
<feature type="transmembrane region" description="Helical" evidence="14">
    <location>
        <begin position="2029"/>
        <end position="2051"/>
    </location>
</feature>
<evidence type="ECO:0000256" key="3">
    <source>
        <dbReference type="ARBA" id="ARBA00022606"/>
    </source>
</evidence>
<dbReference type="PANTHER" id="PTHR26451:SF854">
    <property type="entry name" value="ODORANT RECEPTOR-RELATED"/>
    <property type="match status" value="1"/>
</dbReference>
<name>A0AA47NY72_MERPO</name>
<feature type="transmembrane region" description="Helical" evidence="14">
    <location>
        <begin position="141"/>
        <end position="162"/>
    </location>
</feature>
<evidence type="ECO:0000256" key="9">
    <source>
        <dbReference type="ARBA" id="ARBA00023157"/>
    </source>
</evidence>
<protein>
    <submittedName>
        <fullName evidence="16">Olfactory receptor 24</fullName>
    </submittedName>
</protein>
<feature type="transmembrane region" description="Helical" evidence="14">
    <location>
        <begin position="2276"/>
        <end position="2295"/>
    </location>
</feature>
<feature type="transmembrane region" description="Helical" evidence="14">
    <location>
        <begin position="1247"/>
        <end position="1269"/>
    </location>
</feature>
<dbReference type="InterPro" id="IPR000725">
    <property type="entry name" value="Olfact_rcpt"/>
</dbReference>
<keyword evidence="8 14" id="KW-0472">Membrane</keyword>
<feature type="transmembrane region" description="Helical" evidence="14">
    <location>
        <begin position="1610"/>
        <end position="1632"/>
    </location>
</feature>
<evidence type="ECO:0000256" key="4">
    <source>
        <dbReference type="ARBA" id="ARBA00022692"/>
    </source>
</evidence>
<feature type="transmembrane region" description="Helical" evidence="14">
    <location>
        <begin position="469"/>
        <end position="488"/>
    </location>
</feature>
<feature type="transmembrane region" description="Helical" evidence="14">
    <location>
        <begin position="2568"/>
        <end position="2591"/>
    </location>
</feature>
<feature type="domain" description="G-protein coupled receptors family 1 profile" evidence="15">
    <location>
        <begin position="314"/>
        <end position="491"/>
    </location>
</feature>
<evidence type="ECO:0000256" key="10">
    <source>
        <dbReference type="ARBA" id="ARBA00023170"/>
    </source>
</evidence>
<keyword evidence="9" id="KW-1015">Disulfide bond</keyword>
<keyword evidence="17" id="KW-1185">Reference proteome</keyword>
<dbReference type="InterPro" id="IPR000276">
    <property type="entry name" value="GPCR_Rhodpsn"/>
</dbReference>
<evidence type="ECO:0000256" key="13">
    <source>
        <dbReference type="RuleBase" id="RU000688"/>
    </source>
</evidence>
<dbReference type="GO" id="GO:0005549">
    <property type="term" value="F:odorant binding"/>
    <property type="evidence" value="ECO:0007669"/>
    <property type="project" value="TreeGrafter"/>
</dbReference>
<feature type="transmembrane region" description="Helical" evidence="14">
    <location>
        <begin position="2322"/>
        <end position="2351"/>
    </location>
</feature>
<evidence type="ECO:0000256" key="12">
    <source>
        <dbReference type="ARBA" id="ARBA00023224"/>
    </source>
</evidence>